<organism evidence="8 9">
    <name type="scientific">Pseudolycoriella hygida</name>
    <dbReference type="NCBI Taxonomy" id="35572"/>
    <lineage>
        <taxon>Eukaryota</taxon>
        <taxon>Metazoa</taxon>
        <taxon>Ecdysozoa</taxon>
        <taxon>Arthropoda</taxon>
        <taxon>Hexapoda</taxon>
        <taxon>Insecta</taxon>
        <taxon>Pterygota</taxon>
        <taxon>Neoptera</taxon>
        <taxon>Endopterygota</taxon>
        <taxon>Diptera</taxon>
        <taxon>Nematocera</taxon>
        <taxon>Sciaroidea</taxon>
        <taxon>Sciaridae</taxon>
        <taxon>Pseudolycoriella</taxon>
    </lineage>
</organism>
<evidence type="ECO:0000256" key="1">
    <source>
        <dbReference type="ARBA" id="ARBA00004167"/>
    </source>
</evidence>
<evidence type="ECO:0000313" key="9">
    <source>
        <dbReference type="Proteomes" id="UP001151699"/>
    </source>
</evidence>
<dbReference type="GO" id="GO:0030246">
    <property type="term" value="F:carbohydrate binding"/>
    <property type="evidence" value="ECO:0007669"/>
    <property type="project" value="InterPro"/>
</dbReference>
<dbReference type="GO" id="GO:0072546">
    <property type="term" value="C:EMC complex"/>
    <property type="evidence" value="ECO:0007669"/>
    <property type="project" value="TreeGrafter"/>
</dbReference>
<comment type="similarity">
    <text evidence="2">Belongs to the EMC7 family.</text>
</comment>
<feature type="non-terminal residue" evidence="8">
    <location>
        <position position="97"/>
    </location>
</feature>
<dbReference type="OrthoDB" id="27095at2759"/>
<evidence type="ECO:0000256" key="6">
    <source>
        <dbReference type="ARBA" id="ARBA00023136"/>
    </source>
</evidence>
<keyword evidence="3" id="KW-0812">Transmembrane</keyword>
<comment type="subcellular location">
    <subcellularLocation>
        <location evidence="1">Membrane</location>
        <topology evidence="1">Single-pass membrane protein</topology>
    </subcellularLocation>
</comment>
<dbReference type="InterPro" id="IPR013784">
    <property type="entry name" value="Carb-bd-like_fold"/>
</dbReference>
<evidence type="ECO:0000256" key="4">
    <source>
        <dbReference type="ARBA" id="ARBA00022729"/>
    </source>
</evidence>
<dbReference type="Gene3D" id="2.60.40.1120">
    <property type="entry name" value="Carboxypeptidase-like, regulatory domain"/>
    <property type="match status" value="1"/>
</dbReference>
<dbReference type="SUPFAM" id="SSF49452">
    <property type="entry name" value="Starch-binding domain-like"/>
    <property type="match status" value="1"/>
</dbReference>
<keyword evidence="5" id="KW-1133">Transmembrane helix</keyword>
<evidence type="ECO:0000256" key="2">
    <source>
        <dbReference type="ARBA" id="ARBA00008880"/>
    </source>
</evidence>
<feature type="domain" description="ER membrane protein complex subunit 7 beta-sandwich" evidence="7">
    <location>
        <begin position="7"/>
        <end position="93"/>
    </location>
</feature>
<evidence type="ECO:0000256" key="5">
    <source>
        <dbReference type="ARBA" id="ARBA00022989"/>
    </source>
</evidence>
<protein>
    <submittedName>
        <fullName evidence="8">ER membrane protein complex subunit 7</fullName>
    </submittedName>
</protein>
<dbReference type="PANTHER" id="PTHR13605">
    <property type="entry name" value="ER MEMBRANE PROTEIN COMPLEX SUBUNIT 7"/>
    <property type="match status" value="1"/>
</dbReference>
<dbReference type="EMBL" id="WJQU01000002">
    <property type="protein sequence ID" value="KAJ6642777.1"/>
    <property type="molecule type" value="Genomic_DNA"/>
</dbReference>
<proteinExistence type="inferred from homology"/>
<dbReference type="InterPro" id="IPR019008">
    <property type="entry name" value="Beta_sandwich_EMC7"/>
</dbReference>
<keyword evidence="4" id="KW-0732">Signal</keyword>
<keyword evidence="6" id="KW-0472">Membrane</keyword>
<comment type="caution">
    <text evidence="8">The sequence shown here is derived from an EMBL/GenBank/DDBJ whole genome shotgun (WGS) entry which is preliminary data.</text>
</comment>
<dbReference type="PANTHER" id="PTHR13605:SF4">
    <property type="entry name" value="ER MEMBRANE PROTEIN COMPLEX SUBUNIT 7"/>
    <property type="match status" value="1"/>
</dbReference>
<accession>A0A9Q0S2A0</accession>
<evidence type="ECO:0000256" key="3">
    <source>
        <dbReference type="ARBA" id="ARBA00022692"/>
    </source>
</evidence>
<name>A0A9Q0S2A0_9DIPT</name>
<evidence type="ECO:0000259" key="7">
    <source>
        <dbReference type="Pfam" id="PF09430"/>
    </source>
</evidence>
<reference evidence="8" key="1">
    <citation type="submission" date="2022-07" db="EMBL/GenBank/DDBJ databases">
        <authorList>
            <person name="Trinca V."/>
            <person name="Uliana J.V.C."/>
            <person name="Torres T.T."/>
            <person name="Ward R.J."/>
            <person name="Monesi N."/>
        </authorList>
    </citation>
    <scope>NUCLEOTIDE SEQUENCE</scope>
    <source>
        <strain evidence="8">HSMRA1968</strain>
        <tissue evidence="8">Whole embryos</tissue>
    </source>
</reference>
<dbReference type="Proteomes" id="UP001151699">
    <property type="component" value="Chromosome B"/>
</dbReference>
<dbReference type="Pfam" id="PF09430">
    <property type="entry name" value="EMC7_beta-sandw"/>
    <property type="match status" value="1"/>
</dbReference>
<sequence>IYSWHVNWQKDTTVSINNGEYNGYLKEDGTFTISVPSGSYVVEIINPDYMYESVRVEINPKGKFRARKLNFVQPSQVIQVPYPLKLKAITSFNLMQS</sequence>
<keyword evidence="9" id="KW-1185">Reference proteome</keyword>
<evidence type="ECO:0000313" key="8">
    <source>
        <dbReference type="EMBL" id="KAJ6642777.1"/>
    </source>
</evidence>
<dbReference type="AlphaFoldDB" id="A0A9Q0S2A0"/>
<dbReference type="InterPro" id="IPR039163">
    <property type="entry name" value="EMC7"/>
</dbReference>
<gene>
    <name evidence="8" type="primary">emc7</name>
    <name evidence="8" type="ORF">Bhyg_07731</name>
</gene>
<feature type="non-terminal residue" evidence="8">
    <location>
        <position position="1"/>
    </location>
</feature>